<dbReference type="Pfam" id="PF11754">
    <property type="entry name" value="Velvet"/>
    <property type="match status" value="1"/>
</dbReference>
<evidence type="ECO:0000313" key="10">
    <source>
        <dbReference type="Proteomes" id="UP000813444"/>
    </source>
</evidence>
<dbReference type="OrthoDB" id="1746739at2759"/>
<dbReference type="GO" id="GO:0030435">
    <property type="term" value="P:sporulation resulting in formation of a cellular spore"/>
    <property type="evidence" value="ECO:0007669"/>
    <property type="project" value="UniProtKB-KW"/>
</dbReference>
<dbReference type="PANTHER" id="PTHR33572:SF3">
    <property type="entry name" value="VELVET COMPLEX SUBUNIT B"/>
    <property type="match status" value="1"/>
</dbReference>
<dbReference type="PANTHER" id="PTHR33572">
    <property type="entry name" value="SPORE DEVELOPMENT REGULATOR VOSA"/>
    <property type="match status" value="1"/>
</dbReference>
<gene>
    <name evidence="9" type="ORF">B0I35DRAFT_143830</name>
</gene>
<feature type="region of interest" description="Disordered" evidence="7">
    <location>
        <begin position="83"/>
        <end position="129"/>
    </location>
</feature>
<sequence length="269" mass="28721">MFVLNVDLWSEDGLREVNLVRSSGGNPAISSTTPFSYSTLNGGDSGSMPYPPQQVIPSSRDSYGQGGGPSAVGYVPEYQVQSGYSQSPVTPSYPPNGSYGPPQQYFPQHQGYRSDAGVPPLPSQSNLAAINRNGNPATFGTGMFTRNLIGSLAASAFRLQDCKDRIGIWFVLQDLSVRTEGTFRLRFSFVNVGPRSGAPRDPDAPKVNTGRAPILASCFSESFMVYSAKKFPGVCESTPLSKIFAGQGIKIPIRKDGAGKGGDNDDDMD</sequence>
<evidence type="ECO:0000256" key="4">
    <source>
        <dbReference type="ARBA" id="ARBA00023163"/>
    </source>
</evidence>
<reference evidence="9" key="1">
    <citation type="journal article" date="2021" name="Nat. Commun.">
        <title>Genetic determinants of endophytism in the Arabidopsis root mycobiome.</title>
        <authorList>
            <person name="Mesny F."/>
            <person name="Miyauchi S."/>
            <person name="Thiergart T."/>
            <person name="Pickel B."/>
            <person name="Atanasova L."/>
            <person name="Karlsson M."/>
            <person name="Huettel B."/>
            <person name="Barry K.W."/>
            <person name="Haridas S."/>
            <person name="Chen C."/>
            <person name="Bauer D."/>
            <person name="Andreopoulos W."/>
            <person name="Pangilinan J."/>
            <person name="LaButti K."/>
            <person name="Riley R."/>
            <person name="Lipzen A."/>
            <person name="Clum A."/>
            <person name="Drula E."/>
            <person name="Henrissat B."/>
            <person name="Kohler A."/>
            <person name="Grigoriev I.V."/>
            <person name="Martin F.M."/>
            <person name="Hacquard S."/>
        </authorList>
    </citation>
    <scope>NUCLEOTIDE SEQUENCE</scope>
    <source>
        <strain evidence="9">MPI-CAGE-CH-0235</strain>
    </source>
</reference>
<evidence type="ECO:0000256" key="7">
    <source>
        <dbReference type="SAM" id="MobiDB-lite"/>
    </source>
</evidence>
<evidence type="ECO:0000256" key="1">
    <source>
        <dbReference type="ARBA" id="ARBA00004123"/>
    </source>
</evidence>
<evidence type="ECO:0000313" key="9">
    <source>
        <dbReference type="EMBL" id="KAH7326758.1"/>
    </source>
</evidence>
<dbReference type="AlphaFoldDB" id="A0A8K0T2K0"/>
<evidence type="ECO:0000256" key="6">
    <source>
        <dbReference type="ARBA" id="ARBA00038045"/>
    </source>
</evidence>
<evidence type="ECO:0000256" key="5">
    <source>
        <dbReference type="ARBA" id="ARBA00023242"/>
    </source>
</evidence>
<feature type="region of interest" description="Disordered" evidence="7">
    <location>
        <begin position="22"/>
        <end position="71"/>
    </location>
</feature>
<evidence type="ECO:0000256" key="2">
    <source>
        <dbReference type="ARBA" id="ARBA00022969"/>
    </source>
</evidence>
<dbReference type="Proteomes" id="UP000813444">
    <property type="component" value="Unassembled WGS sequence"/>
</dbReference>
<evidence type="ECO:0000256" key="3">
    <source>
        <dbReference type="ARBA" id="ARBA00023015"/>
    </source>
</evidence>
<dbReference type="GO" id="GO:0005634">
    <property type="term" value="C:nucleus"/>
    <property type="evidence" value="ECO:0007669"/>
    <property type="project" value="UniProtKB-SubCell"/>
</dbReference>
<proteinExistence type="inferred from homology"/>
<protein>
    <submittedName>
        <fullName evidence="9">Velvet factor</fullName>
    </submittedName>
</protein>
<keyword evidence="4" id="KW-0804">Transcription</keyword>
<name>A0A8K0T2K0_9HYPO</name>
<dbReference type="EMBL" id="JAGPNK010000002">
    <property type="protein sequence ID" value="KAH7326758.1"/>
    <property type="molecule type" value="Genomic_DNA"/>
</dbReference>
<keyword evidence="3" id="KW-0805">Transcription regulation</keyword>
<comment type="caution">
    <text evidence="9">The sequence shown here is derived from an EMBL/GenBank/DDBJ whole genome shotgun (WGS) entry which is preliminary data.</text>
</comment>
<organism evidence="9 10">
    <name type="scientific">Stachybotrys elegans</name>
    <dbReference type="NCBI Taxonomy" id="80388"/>
    <lineage>
        <taxon>Eukaryota</taxon>
        <taxon>Fungi</taxon>
        <taxon>Dikarya</taxon>
        <taxon>Ascomycota</taxon>
        <taxon>Pezizomycotina</taxon>
        <taxon>Sordariomycetes</taxon>
        <taxon>Hypocreomycetidae</taxon>
        <taxon>Hypocreales</taxon>
        <taxon>Stachybotryaceae</taxon>
        <taxon>Stachybotrys</taxon>
    </lineage>
</organism>
<keyword evidence="5" id="KW-0539">Nucleus</keyword>
<keyword evidence="10" id="KW-1185">Reference proteome</keyword>
<dbReference type="InterPro" id="IPR021740">
    <property type="entry name" value="Velvet"/>
</dbReference>
<dbReference type="Gene3D" id="2.60.40.3960">
    <property type="entry name" value="Velvet domain"/>
    <property type="match status" value="1"/>
</dbReference>
<comment type="subcellular location">
    <subcellularLocation>
        <location evidence="1">Nucleus</location>
    </subcellularLocation>
</comment>
<keyword evidence="2" id="KW-0749">Sporulation</keyword>
<evidence type="ECO:0000259" key="8">
    <source>
        <dbReference type="PROSITE" id="PS51821"/>
    </source>
</evidence>
<feature type="compositionally biased region" description="Polar residues" evidence="7">
    <location>
        <begin position="22"/>
        <end position="42"/>
    </location>
</feature>
<dbReference type="InterPro" id="IPR037525">
    <property type="entry name" value="Velvet_dom"/>
</dbReference>
<accession>A0A8K0T2K0</accession>
<comment type="similarity">
    <text evidence="6">Belongs to the velvet family. VelB subfamily.</text>
</comment>
<dbReference type="PROSITE" id="PS51821">
    <property type="entry name" value="VELVET"/>
    <property type="match status" value="1"/>
</dbReference>
<feature type="domain" description="Velvet" evidence="8">
    <location>
        <begin position="1"/>
        <end position="254"/>
    </location>
</feature>
<dbReference type="InterPro" id="IPR038491">
    <property type="entry name" value="Velvet_dom_sf"/>
</dbReference>